<proteinExistence type="predicted"/>
<evidence type="ECO:0000313" key="1">
    <source>
        <dbReference type="EMBL" id="CDP21935.1"/>
    </source>
</evidence>
<reference evidence="2" key="1">
    <citation type="journal article" date="2014" name="Science">
        <title>The coffee genome provides insight into the convergent evolution of caffeine biosynthesis.</title>
        <authorList>
            <person name="Denoeud F."/>
            <person name="Carretero-Paulet L."/>
            <person name="Dereeper A."/>
            <person name="Droc G."/>
            <person name="Guyot R."/>
            <person name="Pietrella M."/>
            <person name="Zheng C."/>
            <person name="Alberti A."/>
            <person name="Anthony F."/>
            <person name="Aprea G."/>
            <person name="Aury J.M."/>
            <person name="Bento P."/>
            <person name="Bernard M."/>
            <person name="Bocs S."/>
            <person name="Campa C."/>
            <person name="Cenci A."/>
            <person name="Combes M.C."/>
            <person name="Crouzillat D."/>
            <person name="Da Silva C."/>
            <person name="Daddiego L."/>
            <person name="De Bellis F."/>
            <person name="Dussert S."/>
            <person name="Garsmeur O."/>
            <person name="Gayraud T."/>
            <person name="Guignon V."/>
            <person name="Jahn K."/>
            <person name="Jamilloux V."/>
            <person name="Joet T."/>
            <person name="Labadie K."/>
            <person name="Lan T."/>
            <person name="Leclercq J."/>
            <person name="Lepelley M."/>
            <person name="Leroy T."/>
            <person name="Li L.T."/>
            <person name="Librado P."/>
            <person name="Lopez L."/>
            <person name="Munoz A."/>
            <person name="Noel B."/>
            <person name="Pallavicini A."/>
            <person name="Perrotta G."/>
            <person name="Poncet V."/>
            <person name="Pot D."/>
            <person name="Priyono X."/>
            <person name="Rigoreau M."/>
            <person name="Rouard M."/>
            <person name="Rozas J."/>
            <person name="Tranchant-Dubreuil C."/>
            <person name="VanBuren R."/>
            <person name="Zhang Q."/>
            <person name="Andrade A.C."/>
            <person name="Argout X."/>
            <person name="Bertrand B."/>
            <person name="de Kochko A."/>
            <person name="Graziosi G."/>
            <person name="Henry R.J."/>
            <person name="Jayarama X."/>
            <person name="Ming R."/>
            <person name="Nagai C."/>
            <person name="Rounsley S."/>
            <person name="Sankoff D."/>
            <person name="Giuliano G."/>
            <person name="Albert V.A."/>
            <person name="Wincker P."/>
            <person name="Lashermes P."/>
        </authorList>
    </citation>
    <scope>NUCLEOTIDE SEQUENCE [LARGE SCALE GENOMIC DNA]</scope>
    <source>
        <strain evidence="2">cv. DH200-94</strain>
    </source>
</reference>
<sequence length="85" mass="10052">MECVFKFFFFLKKRVVSNFLLIEPLLTKVTNSVEVQFSRTVSYFSQLRGIFTKNSTQHTIQMRKTKKEAKKFHTAFVFIVILTHA</sequence>
<accession>A0A068VMB0</accession>
<protein>
    <submittedName>
        <fullName evidence="1">DH200=94 genomic scaffold, scaffold_7970</fullName>
    </submittedName>
</protein>
<dbReference type="InParanoid" id="A0A068VMB0"/>
<gene>
    <name evidence="1" type="ORF">GSCOC_T00004703001</name>
</gene>
<dbReference type="Proteomes" id="UP000295252">
    <property type="component" value="Unassembled WGS sequence"/>
</dbReference>
<dbReference type="AlphaFoldDB" id="A0A068VMB0"/>
<dbReference type="Gramene" id="CDP21935">
    <property type="protein sequence ID" value="CDP21935"/>
    <property type="gene ID" value="GSCOC_T00004703001"/>
</dbReference>
<evidence type="ECO:0000313" key="2">
    <source>
        <dbReference type="Proteomes" id="UP000295252"/>
    </source>
</evidence>
<organism evidence="1 2">
    <name type="scientific">Coffea canephora</name>
    <name type="common">Robusta coffee</name>
    <dbReference type="NCBI Taxonomy" id="49390"/>
    <lineage>
        <taxon>Eukaryota</taxon>
        <taxon>Viridiplantae</taxon>
        <taxon>Streptophyta</taxon>
        <taxon>Embryophyta</taxon>
        <taxon>Tracheophyta</taxon>
        <taxon>Spermatophyta</taxon>
        <taxon>Magnoliopsida</taxon>
        <taxon>eudicotyledons</taxon>
        <taxon>Gunneridae</taxon>
        <taxon>Pentapetalae</taxon>
        <taxon>asterids</taxon>
        <taxon>lamiids</taxon>
        <taxon>Gentianales</taxon>
        <taxon>Rubiaceae</taxon>
        <taxon>Ixoroideae</taxon>
        <taxon>Gardenieae complex</taxon>
        <taxon>Bertiereae - Coffeeae clade</taxon>
        <taxon>Coffeeae</taxon>
        <taxon>Coffea</taxon>
    </lineage>
</organism>
<keyword evidence="2" id="KW-1185">Reference proteome</keyword>
<dbReference type="EMBL" id="HG747054">
    <property type="protein sequence ID" value="CDP21935.1"/>
    <property type="molecule type" value="Genomic_DNA"/>
</dbReference>
<name>A0A068VMB0_COFCA</name>